<dbReference type="AlphaFoldDB" id="A0A9P6GTH5"/>
<name>A0A9P6GTH5_9PLEO</name>
<keyword evidence="2" id="KW-1185">Reference proteome</keyword>
<dbReference type="EMBL" id="WJXW01000001">
    <property type="protein sequence ID" value="KAF9741552.1"/>
    <property type="molecule type" value="Genomic_DNA"/>
</dbReference>
<dbReference type="Proteomes" id="UP000756921">
    <property type="component" value="Unassembled WGS sequence"/>
</dbReference>
<accession>A0A9P6GTH5</accession>
<proteinExistence type="predicted"/>
<gene>
    <name evidence="1" type="ORF">PMIN01_01091</name>
</gene>
<evidence type="ECO:0000313" key="2">
    <source>
        <dbReference type="Proteomes" id="UP000756921"/>
    </source>
</evidence>
<protein>
    <submittedName>
        <fullName evidence="1">Uncharacterized protein</fullName>
    </submittedName>
</protein>
<sequence length="193" mass="21609">MTKATAPSQVMTSPQRTQLPLTDLQAQTNTRFRSTAECALQSPSPTFIEAHAHLADCSRGYLPIDEETILNIADEKREPQLGTYRDKNVIKVEYEIKAPDTHLLKTAEAHSGLCENRRENVFTIARCETNHVKSRNFVCGPMAVQHGVRAGSVPRMVRKKRLRSEGATKLLYAAQASKSSFKNCSLPKFHHAY</sequence>
<reference evidence="1" key="1">
    <citation type="journal article" date="2020" name="Mol. Plant Microbe Interact.">
        <title>Genome Sequence of the Biocontrol Agent Coniothyrium minitans strain Conio (IMI 134523).</title>
        <authorList>
            <person name="Patel D."/>
            <person name="Shittu T.A."/>
            <person name="Baroncelli R."/>
            <person name="Muthumeenakshi S."/>
            <person name="Osborne T.H."/>
            <person name="Janganan T.K."/>
            <person name="Sreenivasaprasad S."/>
        </authorList>
    </citation>
    <scope>NUCLEOTIDE SEQUENCE</scope>
    <source>
        <strain evidence="1">Conio</strain>
    </source>
</reference>
<comment type="caution">
    <text evidence="1">The sequence shown here is derived from an EMBL/GenBank/DDBJ whole genome shotgun (WGS) entry which is preliminary data.</text>
</comment>
<organism evidence="1 2">
    <name type="scientific">Paraphaeosphaeria minitans</name>
    <dbReference type="NCBI Taxonomy" id="565426"/>
    <lineage>
        <taxon>Eukaryota</taxon>
        <taxon>Fungi</taxon>
        <taxon>Dikarya</taxon>
        <taxon>Ascomycota</taxon>
        <taxon>Pezizomycotina</taxon>
        <taxon>Dothideomycetes</taxon>
        <taxon>Pleosporomycetidae</taxon>
        <taxon>Pleosporales</taxon>
        <taxon>Massarineae</taxon>
        <taxon>Didymosphaeriaceae</taxon>
        <taxon>Paraphaeosphaeria</taxon>
    </lineage>
</organism>
<evidence type="ECO:0000313" key="1">
    <source>
        <dbReference type="EMBL" id="KAF9741552.1"/>
    </source>
</evidence>